<dbReference type="EnsemblMetazoa" id="tetur03g01700.1">
    <property type="protein sequence ID" value="tetur03g01700.1"/>
    <property type="gene ID" value="tetur03g01700"/>
</dbReference>
<dbReference type="OMA" id="YKPTAAK"/>
<dbReference type="Gene3D" id="2.70.50.30">
    <property type="entry name" value="Coagulation Factor XIII, subunit A, domain 1"/>
    <property type="match status" value="1"/>
</dbReference>
<sequence length="200" mass="22823">MSAPKEVTGEGDFDETEHIDYKAPPEKSLTEILEADKDDESLRRYKETLLGDATATAPVVDPANPNRVIVKGLAMVTEGRPDLFLDLTGDLAELKKRVYKIKEGIQYKIRIDFIVQREIVTGLKYVQKISRLGVPVEKISQMVGSYAPKSEIQSYTTPPEEMPSGLMCRGKYDVKSLFTDDDKHEHLKWEWTFELVKEWE</sequence>
<evidence type="ECO:0000313" key="8">
    <source>
        <dbReference type="EnsemblMetazoa" id="tetur03g01700.1"/>
    </source>
</evidence>
<dbReference type="InterPro" id="IPR000406">
    <property type="entry name" value="Rho_GDI"/>
</dbReference>
<comment type="similarity">
    <text evidence="2">Belongs to the Rho GDI family.</text>
</comment>
<dbReference type="KEGG" id="tut:107372214"/>
<evidence type="ECO:0000256" key="2">
    <source>
        <dbReference type="ARBA" id="ARBA00009758"/>
    </source>
</evidence>
<dbReference type="PANTHER" id="PTHR10980">
    <property type="entry name" value="RHO GDP-DISSOCIATION INHIBITOR"/>
    <property type="match status" value="1"/>
</dbReference>
<dbReference type="SUPFAM" id="SSF81296">
    <property type="entry name" value="E set domains"/>
    <property type="match status" value="1"/>
</dbReference>
<reference evidence="9" key="1">
    <citation type="submission" date="2011-08" db="EMBL/GenBank/DDBJ databases">
        <authorList>
            <person name="Rombauts S."/>
        </authorList>
    </citation>
    <scope>NUCLEOTIDE SEQUENCE</scope>
    <source>
        <strain evidence="9">London</strain>
    </source>
</reference>
<feature type="compositionally biased region" description="Basic and acidic residues" evidence="7">
    <location>
        <begin position="16"/>
        <end position="25"/>
    </location>
</feature>
<dbReference type="GO" id="GO:0005829">
    <property type="term" value="C:cytosol"/>
    <property type="evidence" value="ECO:0007669"/>
    <property type="project" value="TreeGrafter"/>
</dbReference>
<comment type="function">
    <text evidence="4">Inhibits GDP/GTP exchange reaction of RhoB. Interacts specifically with the GDP- and GTP-bound forms of post-translationally processed Rhob and Rhog proteins, both of which show a growth-regulated expression in mammalian cells. Stimulates the release of the GDP-bound but not the GTP-bound RhoB protein. Also inhibits the GDP/GTP exchange of RhoB but shows less ability to inhibit the dissociation of prebound GTP.</text>
</comment>
<evidence type="ECO:0000256" key="4">
    <source>
        <dbReference type="ARBA" id="ARBA00053735"/>
    </source>
</evidence>
<accession>T1JYV4</accession>
<keyword evidence="9" id="KW-1185">Reference proteome</keyword>
<dbReference type="EMBL" id="CAEY01001109">
    <property type="status" value="NOT_ANNOTATED_CDS"/>
    <property type="molecule type" value="Genomic_DNA"/>
</dbReference>
<feature type="region of interest" description="Disordered" evidence="7">
    <location>
        <begin position="1"/>
        <end position="25"/>
    </location>
</feature>
<evidence type="ECO:0000256" key="7">
    <source>
        <dbReference type="SAM" id="MobiDB-lite"/>
    </source>
</evidence>
<comment type="subcellular location">
    <subcellularLocation>
        <location evidence="1">Cytoplasm</location>
    </subcellularLocation>
</comment>
<dbReference type="Proteomes" id="UP000015104">
    <property type="component" value="Unassembled WGS sequence"/>
</dbReference>
<evidence type="ECO:0000256" key="1">
    <source>
        <dbReference type="ARBA" id="ARBA00004496"/>
    </source>
</evidence>
<keyword evidence="3" id="KW-0963">Cytoplasm</keyword>
<gene>
    <name evidence="8" type="primary">107372214</name>
</gene>
<dbReference type="Pfam" id="PF02115">
    <property type="entry name" value="Rho_GDI"/>
    <property type="match status" value="1"/>
</dbReference>
<dbReference type="HOGENOM" id="CLU_076228_1_1_1"/>
<dbReference type="PRINTS" id="PR00492">
    <property type="entry name" value="RHOGDI"/>
</dbReference>
<reference evidence="8" key="2">
    <citation type="submission" date="2015-06" db="UniProtKB">
        <authorList>
            <consortium name="EnsemblMetazoa"/>
        </authorList>
    </citation>
    <scope>IDENTIFICATION</scope>
</reference>
<evidence type="ECO:0000256" key="6">
    <source>
        <dbReference type="ARBA" id="ARBA00080671"/>
    </source>
</evidence>
<protein>
    <recommendedName>
        <fullName evidence="5">Rho GDP-dissociation inhibitor 3</fullName>
    </recommendedName>
    <alternativeName>
        <fullName evidence="6">Rho-GDI gamma</fullName>
    </alternativeName>
</protein>
<dbReference type="InterPro" id="IPR014756">
    <property type="entry name" value="Ig_E-set"/>
</dbReference>
<dbReference type="eggNOG" id="KOG3205">
    <property type="taxonomic scope" value="Eukaryota"/>
</dbReference>
<evidence type="ECO:0000313" key="9">
    <source>
        <dbReference type="Proteomes" id="UP000015104"/>
    </source>
</evidence>
<evidence type="ECO:0000256" key="3">
    <source>
        <dbReference type="ARBA" id="ARBA00022490"/>
    </source>
</evidence>
<name>T1JYV4_TETUR</name>
<dbReference type="STRING" id="32264.T1JYV4"/>
<dbReference type="GO" id="GO:0007266">
    <property type="term" value="P:Rho protein signal transduction"/>
    <property type="evidence" value="ECO:0007669"/>
    <property type="project" value="InterPro"/>
</dbReference>
<proteinExistence type="inferred from homology"/>
<dbReference type="GO" id="GO:0005094">
    <property type="term" value="F:Rho GDP-dissociation inhibitor activity"/>
    <property type="evidence" value="ECO:0007669"/>
    <property type="project" value="InterPro"/>
</dbReference>
<dbReference type="GO" id="GO:0016020">
    <property type="term" value="C:membrane"/>
    <property type="evidence" value="ECO:0007669"/>
    <property type="project" value="TreeGrafter"/>
</dbReference>
<evidence type="ECO:0000256" key="5">
    <source>
        <dbReference type="ARBA" id="ARBA00073845"/>
    </source>
</evidence>
<dbReference type="AlphaFoldDB" id="T1JYV4"/>
<dbReference type="OrthoDB" id="1683373at2759"/>
<dbReference type="InterPro" id="IPR024792">
    <property type="entry name" value="RhoGDI_dom_sf"/>
</dbReference>
<dbReference type="PANTHER" id="PTHR10980:SF3">
    <property type="entry name" value="LD16419P"/>
    <property type="match status" value="1"/>
</dbReference>
<dbReference type="FunFam" id="2.70.50.30:FF:000001">
    <property type="entry name" value="Rho GDP-dissociation inhibitor 1"/>
    <property type="match status" value="1"/>
</dbReference>
<organism evidence="8 9">
    <name type="scientific">Tetranychus urticae</name>
    <name type="common">Two-spotted spider mite</name>
    <dbReference type="NCBI Taxonomy" id="32264"/>
    <lineage>
        <taxon>Eukaryota</taxon>
        <taxon>Metazoa</taxon>
        <taxon>Ecdysozoa</taxon>
        <taxon>Arthropoda</taxon>
        <taxon>Chelicerata</taxon>
        <taxon>Arachnida</taxon>
        <taxon>Acari</taxon>
        <taxon>Acariformes</taxon>
        <taxon>Trombidiformes</taxon>
        <taxon>Prostigmata</taxon>
        <taxon>Eleutherengona</taxon>
        <taxon>Raphignathae</taxon>
        <taxon>Tetranychoidea</taxon>
        <taxon>Tetranychidae</taxon>
        <taxon>Tetranychus</taxon>
    </lineage>
</organism>